<keyword evidence="3" id="KW-1185">Reference proteome</keyword>
<sequence>MRLAARAALCANAAVILAGGAAGMAAAVPSEYAGYRAVDPEPFDNYSTYGGGVQFSSPNGQLCRIVIISRGGYAYAECFGDLHGDAEGNNLVQISTNGVAQGVSKTTRAQFLTFDQGGANTTPMPVRESDFVSLPAGSSLTYADPGWSGTCAVDADKTQCTIKPLSGSRGARRSFALTPTKTFTR</sequence>
<evidence type="ECO:0000256" key="1">
    <source>
        <dbReference type="SAM" id="SignalP"/>
    </source>
</evidence>
<feature type="signal peptide" evidence="1">
    <location>
        <begin position="1"/>
        <end position="27"/>
    </location>
</feature>
<proteinExistence type="predicted"/>
<name>A0ABT7P379_MYCIT</name>
<dbReference type="EMBL" id="JASZZX010000016">
    <property type="protein sequence ID" value="MDM3927739.1"/>
    <property type="molecule type" value="Genomic_DNA"/>
</dbReference>
<feature type="chain" id="PRO_5046744252" description="Secreted protein" evidence="1">
    <location>
        <begin position="28"/>
        <end position="185"/>
    </location>
</feature>
<keyword evidence="1" id="KW-0732">Signal</keyword>
<dbReference type="RefSeq" id="WP_145929573.1">
    <property type="nucleotide sequence ID" value="NZ_CP012886.2"/>
</dbReference>
<protein>
    <recommendedName>
        <fullName evidence="4">Secreted protein</fullName>
    </recommendedName>
</protein>
<dbReference type="Proteomes" id="UP001529272">
    <property type="component" value="Unassembled WGS sequence"/>
</dbReference>
<organism evidence="2 3">
    <name type="scientific">Mycobacterium intracellulare subsp. chimaera</name>
    <dbReference type="NCBI Taxonomy" id="222805"/>
    <lineage>
        <taxon>Bacteria</taxon>
        <taxon>Bacillati</taxon>
        <taxon>Actinomycetota</taxon>
        <taxon>Actinomycetes</taxon>
        <taxon>Mycobacteriales</taxon>
        <taxon>Mycobacteriaceae</taxon>
        <taxon>Mycobacterium</taxon>
        <taxon>Mycobacterium avium complex (MAC)</taxon>
    </lineage>
</organism>
<evidence type="ECO:0000313" key="3">
    <source>
        <dbReference type="Proteomes" id="UP001529272"/>
    </source>
</evidence>
<reference evidence="2" key="1">
    <citation type="submission" date="2023-06" db="EMBL/GenBank/DDBJ databases">
        <title>Itaconate inhibition of nontuberculous mycobacteria.</title>
        <authorList>
            <person name="Breen P."/>
            <person name="Zimbric M."/>
            <person name="Caverly L."/>
        </authorList>
    </citation>
    <scope>NUCLEOTIDE SEQUENCE</scope>
    <source>
        <strain evidence="2">FLAC1071</strain>
    </source>
</reference>
<evidence type="ECO:0000313" key="2">
    <source>
        <dbReference type="EMBL" id="MDM3927739.1"/>
    </source>
</evidence>
<reference evidence="2" key="2">
    <citation type="submission" date="2023-06" db="EMBL/GenBank/DDBJ databases">
        <authorList>
            <person name="Spilker T."/>
        </authorList>
    </citation>
    <scope>NUCLEOTIDE SEQUENCE</scope>
    <source>
        <strain evidence="2">FLAC1071</strain>
    </source>
</reference>
<accession>A0ABT7P379</accession>
<comment type="caution">
    <text evidence="2">The sequence shown here is derived from an EMBL/GenBank/DDBJ whole genome shotgun (WGS) entry which is preliminary data.</text>
</comment>
<gene>
    <name evidence="2" type="ORF">QRB35_17145</name>
</gene>
<evidence type="ECO:0008006" key="4">
    <source>
        <dbReference type="Google" id="ProtNLM"/>
    </source>
</evidence>